<dbReference type="Pfam" id="PF12802">
    <property type="entry name" value="MarR_2"/>
    <property type="match status" value="1"/>
</dbReference>
<dbReference type="InterPro" id="IPR036388">
    <property type="entry name" value="WH-like_DNA-bd_sf"/>
</dbReference>
<dbReference type="PRINTS" id="PR00598">
    <property type="entry name" value="HTHMARR"/>
</dbReference>
<dbReference type="InterPro" id="IPR039422">
    <property type="entry name" value="MarR/SlyA-like"/>
</dbReference>
<keyword evidence="4" id="KW-1185">Reference proteome</keyword>
<feature type="domain" description="HTH marR-type" evidence="2">
    <location>
        <begin position="19"/>
        <end position="156"/>
    </location>
</feature>
<dbReference type="GO" id="GO:0003700">
    <property type="term" value="F:DNA-binding transcription factor activity"/>
    <property type="evidence" value="ECO:0007669"/>
    <property type="project" value="InterPro"/>
</dbReference>
<dbReference type="PANTHER" id="PTHR33164">
    <property type="entry name" value="TRANSCRIPTIONAL REGULATOR, MARR FAMILY"/>
    <property type="match status" value="1"/>
</dbReference>
<gene>
    <name evidence="3" type="ORF">DB32_005241</name>
</gene>
<dbReference type="Proteomes" id="UP000034883">
    <property type="component" value="Chromosome"/>
</dbReference>
<organism evidence="3 4">
    <name type="scientific">Sandaracinus amylolyticus</name>
    <dbReference type="NCBI Taxonomy" id="927083"/>
    <lineage>
        <taxon>Bacteria</taxon>
        <taxon>Pseudomonadati</taxon>
        <taxon>Myxococcota</taxon>
        <taxon>Polyangia</taxon>
        <taxon>Polyangiales</taxon>
        <taxon>Sandaracinaceae</taxon>
        <taxon>Sandaracinus</taxon>
    </lineage>
</organism>
<dbReference type="EMBL" id="CP011125">
    <property type="protein sequence ID" value="AKF08092.1"/>
    <property type="molecule type" value="Genomic_DNA"/>
</dbReference>
<proteinExistence type="predicted"/>
<feature type="region of interest" description="Disordered" evidence="1">
    <location>
        <begin position="157"/>
        <end position="188"/>
    </location>
</feature>
<dbReference type="SMART" id="SM00347">
    <property type="entry name" value="HTH_MARR"/>
    <property type="match status" value="1"/>
</dbReference>
<evidence type="ECO:0000313" key="4">
    <source>
        <dbReference type="Proteomes" id="UP000034883"/>
    </source>
</evidence>
<name>A0A0F6W5P9_9BACT</name>
<dbReference type="STRING" id="927083.DB32_005241"/>
<dbReference type="PANTHER" id="PTHR33164:SF13">
    <property type="entry name" value="4-HYDROXYPHENYLACETATE CATABOLISM PROTEIN"/>
    <property type="match status" value="1"/>
</dbReference>
<protein>
    <recommendedName>
        <fullName evidence="2">HTH marR-type domain-containing protein</fullName>
    </recommendedName>
</protein>
<dbReference type="AlphaFoldDB" id="A0A0F6W5P9"/>
<dbReference type="Gene3D" id="1.10.10.10">
    <property type="entry name" value="Winged helix-like DNA-binding domain superfamily/Winged helix DNA-binding domain"/>
    <property type="match status" value="1"/>
</dbReference>
<dbReference type="PROSITE" id="PS50995">
    <property type="entry name" value="HTH_MARR_2"/>
    <property type="match status" value="1"/>
</dbReference>
<dbReference type="InterPro" id="IPR036390">
    <property type="entry name" value="WH_DNA-bd_sf"/>
</dbReference>
<evidence type="ECO:0000259" key="2">
    <source>
        <dbReference type="PROSITE" id="PS50995"/>
    </source>
</evidence>
<dbReference type="KEGG" id="samy:DB32_005241"/>
<dbReference type="GO" id="GO:0006950">
    <property type="term" value="P:response to stress"/>
    <property type="evidence" value="ECO:0007669"/>
    <property type="project" value="TreeGrafter"/>
</dbReference>
<dbReference type="InterPro" id="IPR000835">
    <property type="entry name" value="HTH_MarR-typ"/>
</dbReference>
<feature type="compositionally biased region" description="Basic and acidic residues" evidence="1">
    <location>
        <begin position="178"/>
        <end position="188"/>
    </location>
</feature>
<evidence type="ECO:0000256" key="1">
    <source>
        <dbReference type="SAM" id="MobiDB-lite"/>
    </source>
</evidence>
<sequence>METTSETSIAAGILTDPTTRYVIREIAWRFAYLRRVVINEMSRVLTPLGATVPQYHVLFRLATAEGPLSQQELTLDAGLDAAGVSRLVARMAKDKQVTIKVDARDRRRRLVRLTAKGRALEESLSPLVDSAVRNMVTGFTDEEAMFLVQLLDKAVRSTMDRETDRKRRSRRRAANGHAEAEASEPPRA</sequence>
<dbReference type="RefSeq" id="WP_053235275.1">
    <property type="nucleotide sequence ID" value="NZ_CP011125.1"/>
</dbReference>
<reference evidence="3 4" key="1">
    <citation type="submission" date="2015-03" db="EMBL/GenBank/DDBJ databases">
        <title>Genome assembly of Sandaracinus amylolyticus DSM 53668.</title>
        <authorList>
            <person name="Sharma G."/>
            <person name="Subramanian S."/>
        </authorList>
    </citation>
    <scope>NUCLEOTIDE SEQUENCE [LARGE SCALE GENOMIC DNA]</scope>
    <source>
        <strain evidence="3 4">DSM 53668</strain>
    </source>
</reference>
<dbReference type="SUPFAM" id="SSF46785">
    <property type="entry name" value="Winged helix' DNA-binding domain"/>
    <property type="match status" value="1"/>
</dbReference>
<evidence type="ECO:0000313" key="3">
    <source>
        <dbReference type="EMBL" id="AKF08092.1"/>
    </source>
</evidence>
<accession>A0A0F6W5P9</accession>